<evidence type="ECO:0000313" key="11">
    <source>
        <dbReference type="Proteomes" id="UP000823612"/>
    </source>
</evidence>
<keyword evidence="4" id="KW-1003">Cell membrane</keyword>
<keyword evidence="3" id="KW-0813">Transport</keyword>
<dbReference type="GO" id="GO:0005886">
    <property type="term" value="C:plasma membrane"/>
    <property type="evidence" value="ECO:0007669"/>
    <property type="project" value="UniProtKB-SubCell"/>
</dbReference>
<evidence type="ECO:0000256" key="1">
    <source>
        <dbReference type="ARBA" id="ARBA00004651"/>
    </source>
</evidence>
<feature type="transmembrane region" description="Helical" evidence="8">
    <location>
        <begin position="21"/>
        <end position="43"/>
    </location>
</feature>
<gene>
    <name evidence="10" type="ORF">IAB08_02755</name>
</gene>
<dbReference type="Pfam" id="PF12698">
    <property type="entry name" value="ABC2_membrane_3"/>
    <property type="match status" value="1"/>
</dbReference>
<feature type="transmembrane region" description="Helical" evidence="8">
    <location>
        <begin position="237"/>
        <end position="260"/>
    </location>
</feature>
<evidence type="ECO:0000256" key="8">
    <source>
        <dbReference type="SAM" id="Phobius"/>
    </source>
</evidence>
<keyword evidence="6 8" id="KW-1133">Transmembrane helix</keyword>
<dbReference type="Proteomes" id="UP000823612">
    <property type="component" value="Unassembled WGS sequence"/>
</dbReference>
<keyword evidence="5 8" id="KW-0812">Transmembrane</keyword>
<evidence type="ECO:0000259" key="9">
    <source>
        <dbReference type="PROSITE" id="PS51012"/>
    </source>
</evidence>
<dbReference type="PANTHER" id="PTHR30294">
    <property type="entry name" value="MEMBRANE COMPONENT OF ABC TRANSPORTER YHHJ-RELATED"/>
    <property type="match status" value="1"/>
</dbReference>
<dbReference type="EMBL" id="JADIMZ010000034">
    <property type="protein sequence ID" value="MBO8432201.1"/>
    <property type="molecule type" value="Genomic_DNA"/>
</dbReference>
<evidence type="ECO:0000256" key="2">
    <source>
        <dbReference type="ARBA" id="ARBA00007783"/>
    </source>
</evidence>
<organism evidence="10 11">
    <name type="scientific">Candidatus Pullibacteroides excrementavium</name>
    <dbReference type="NCBI Taxonomy" id="2840905"/>
    <lineage>
        <taxon>Bacteria</taxon>
        <taxon>Pseudomonadati</taxon>
        <taxon>Bacteroidota</taxon>
        <taxon>Bacteroidia</taxon>
        <taxon>Bacteroidales</taxon>
        <taxon>Candidatus Pullibacteroides</taxon>
    </lineage>
</organism>
<accession>A0A9D9H0V1</accession>
<evidence type="ECO:0000256" key="7">
    <source>
        <dbReference type="ARBA" id="ARBA00023136"/>
    </source>
</evidence>
<evidence type="ECO:0000256" key="6">
    <source>
        <dbReference type="ARBA" id="ARBA00022989"/>
    </source>
</evidence>
<protein>
    <submittedName>
        <fullName evidence="10">ABC transporter permease</fullName>
    </submittedName>
</protein>
<feature type="transmembrane region" description="Helical" evidence="8">
    <location>
        <begin position="299"/>
        <end position="318"/>
    </location>
</feature>
<dbReference type="GO" id="GO:0140359">
    <property type="term" value="F:ABC-type transporter activity"/>
    <property type="evidence" value="ECO:0007669"/>
    <property type="project" value="InterPro"/>
</dbReference>
<proteinExistence type="inferred from homology"/>
<evidence type="ECO:0000256" key="4">
    <source>
        <dbReference type="ARBA" id="ARBA00022475"/>
    </source>
</evidence>
<reference evidence="10" key="2">
    <citation type="journal article" date="2021" name="PeerJ">
        <title>Extensive microbial diversity within the chicken gut microbiome revealed by metagenomics and culture.</title>
        <authorList>
            <person name="Gilroy R."/>
            <person name="Ravi A."/>
            <person name="Getino M."/>
            <person name="Pursley I."/>
            <person name="Horton D.L."/>
            <person name="Alikhan N.F."/>
            <person name="Baker D."/>
            <person name="Gharbi K."/>
            <person name="Hall N."/>
            <person name="Watson M."/>
            <person name="Adriaenssens E.M."/>
            <person name="Foster-Nyarko E."/>
            <person name="Jarju S."/>
            <person name="Secka A."/>
            <person name="Antonio M."/>
            <person name="Oren A."/>
            <person name="Chaudhuri R.R."/>
            <person name="La Ragione R."/>
            <person name="Hildebrand F."/>
            <person name="Pallen M.J."/>
        </authorList>
    </citation>
    <scope>NUCLEOTIDE SEQUENCE</scope>
    <source>
        <strain evidence="10">2889</strain>
    </source>
</reference>
<dbReference type="InterPro" id="IPR047817">
    <property type="entry name" value="ABC2_TM_bact-type"/>
</dbReference>
<evidence type="ECO:0000256" key="3">
    <source>
        <dbReference type="ARBA" id="ARBA00022448"/>
    </source>
</evidence>
<feature type="transmembrane region" description="Helical" evidence="8">
    <location>
        <begin position="187"/>
        <end position="207"/>
    </location>
</feature>
<comment type="subcellular location">
    <subcellularLocation>
        <location evidence="1">Cell membrane</location>
        <topology evidence="1">Multi-pass membrane protein</topology>
    </subcellularLocation>
</comment>
<dbReference type="AlphaFoldDB" id="A0A9D9H0V1"/>
<feature type="transmembrane region" description="Helical" evidence="8">
    <location>
        <begin position="358"/>
        <end position="376"/>
    </location>
</feature>
<evidence type="ECO:0000256" key="5">
    <source>
        <dbReference type="ARBA" id="ARBA00022692"/>
    </source>
</evidence>
<sequence>MRRNRVLKYLLEKEFKQMLRNPIMLPLIIALPLIQLILLPYAATYEIRNIQIVVVDHDQSSVSRALQQKIASSGYFEIAYHTDTYQEALTHIEEGTASMILEIPENFEREMNAGEEVQLFVAADAVDGTKASIGTNYLNGIIQDFSIREREELAMKSPVAVVQRELPAQIEAIPVFRFNPGLDYKTYMVPGILALLLTLVGGILAALNISGERELGTLEQINVSPVRKVDYLLGKLIPFWIMGLVIICFGLGIAWLLYGIVPKGSFWTLIVFATIYNMGFIGFGLFISSVSKSQQQAMFIAFFFLLIFFLMGGLFTPVSSMPRWAQYITYLNPTAYLIDAMRLIILKGSGFADLWDQFWATLSFAVFFNGLALLTFRKTAK</sequence>
<comment type="caution">
    <text evidence="10">The sequence shown here is derived from an EMBL/GenBank/DDBJ whole genome shotgun (WGS) entry which is preliminary data.</text>
</comment>
<reference evidence="10" key="1">
    <citation type="submission" date="2020-10" db="EMBL/GenBank/DDBJ databases">
        <authorList>
            <person name="Gilroy R."/>
        </authorList>
    </citation>
    <scope>NUCLEOTIDE SEQUENCE</scope>
    <source>
        <strain evidence="10">2889</strain>
    </source>
</reference>
<evidence type="ECO:0000313" key="10">
    <source>
        <dbReference type="EMBL" id="MBO8432201.1"/>
    </source>
</evidence>
<feature type="transmembrane region" description="Helical" evidence="8">
    <location>
        <begin position="266"/>
        <end position="287"/>
    </location>
</feature>
<dbReference type="PROSITE" id="PS51012">
    <property type="entry name" value="ABC_TM2"/>
    <property type="match status" value="1"/>
</dbReference>
<dbReference type="InterPro" id="IPR051449">
    <property type="entry name" value="ABC-2_transporter_component"/>
</dbReference>
<dbReference type="Gene3D" id="3.40.1710.10">
    <property type="entry name" value="abc type-2 transporter like domain"/>
    <property type="match status" value="1"/>
</dbReference>
<keyword evidence="7 8" id="KW-0472">Membrane</keyword>
<feature type="domain" description="ABC transmembrane type-2" evidence="9">
    <location>
        <begin position="135"/>
        <end position="379"/>
    </location>
</feature>
<name>A0A9D9H0V1_9BACT</name>
<dbReference type="PANTHER" id="PTHR30294:SF29">
    <property type="entry name" value="MULTIDRUG ABC TRANSPORTER PERMEASE YBHS-RELATED"/>
    <property type="match status" value="1"/>
</dbReference>
<comment type="similarity">
    <text evidence="2">Belongs to the ABC-2 integral membrane protein family.</text>
</comment>
<dbReference type="InterPro" id="IPR013525">
    <property type="entry name" value="ABC2_TM"/>
</dbReference>